<dbReference type="EMBL" id="KI392312">
    <property type="protein sequence ID" value="ERN17633.1"/>
    <property type="molecule type" value="Genomic_DNA"/>
</dbReference>
<evidence type="ECO:0000313" key="3">
    <source>
        <dbReference type="EMBL" id="ERN17633.1"/>
    </source>
</evidence>
<dbReference type="AlphaFoldDB" id="U5DB64"/>
<dbReference type="InterPro" id="IPR002885">
    <property type="entry name" value="PPR_rpt"/>
</dbReference>
<dbReference type="InterPro" id="IPR046960">
    <property type="entry name" value="PPR_At4g14850-like_plant"/>
</dbReference>
<evidence type="ECO:0000256" key="2">
    <source>
        <dbReference type="PROSITE-ProRule" id="PRU00708"/>
    </source>
</evidence>
<dbReference type="eggNOG" id="KOG4197">
    <property type="taxonomic scope" value="Eukaryota"/>
</dbReference>
<dbReference type="GO" id="GO:0003723">
    <property type="term" value="F:RNA binding"/>
    <property type="evidence" value="ECO:0007669"/>
    <property type="project" value="InterPro"/>
</dbReference>
<feature type="repeat" description="PPR" evidence="2">
    <location>
        <begin position="52"/>
        <end position="86"/>
    </location>
</feature>
<dbReference type="PANTHER" id="PTHR47926:SF391">
    <property type="entry name" value="TETRATRICOPEPTIDE-LIKE HELICAL DOMAIN SUPERFAMILY"/>
    <property type="match status" value="1"/>
</dbReference>
<proteinExistence type="predicted"/>
<evidence type="ECO:0000313" key="4">
    <source>
        <dbReference type="Proteomes" id="UP000017836"/>
    </source>
</evidence>
<feature type="repeat" description="PPR" evidence="2">
    <location>
        <begin position="153"/>
        <end position="187"/>
    </location>
</feature>
<dbReference type="Pfam" id="PF13041">
    <property type="entry name" value="PPR_2"/>
    <property type="match status" value="2"/>
</dbReference>
<accession>U5DB64</accession>
<gene>
    <name evidence="3" type="ORF">AMTR_s00059p00175950</name>
</gene>
<dbReference type="Proteomes" id="UP000017836">
    <property type="component" value="Unassembled WGS sequence"/>
</dbReference>
<keyword evidence="4" id="KW-1185">Reference proteome</keyword>
<dbReference type="PANTHER" id="PTHR47926">
    <property type="entry name" value="PENTATRICOPEPTIDE REPEAT-CONTAINING PROTEIN"/>
    <property type="match status" value="1"/>
</dbReference>
<organism evidence="3 4">
    <name type="scientific">Amborella trichopoda</name>
    <dbReference type="NCBI Taxonomy" id="13333"/>
    <lineage>
        <taxon>Eukaryota</taxon>
        <taxon>Viridiplantae</taxon>
        <taxon>Streptophyta</taxon>
        <taxon>Embryophyta</taxon>
        <taxon>Tracheophyta</taxon>
        <taxon>Spermatophyta</taxon>
        <taxon>Magnoliopsida</taxon>
        <taxon>Amborellales</taxon>
        <taxon>Amborellaceae</taxon>
        <taxon>Amborella</taxon>
    </lineage>
</organism>
<dbReference type="Gene3D" id="1.25.40.10">
    <property type="entry name" value="Tetratricopeptide repeat domain"/>
    <property type="match status" value="2"/>
</dbReference>
<protein>
    <recommendedName>
        <fullName evidence="5">Pentatricopeptide repeat-containing protein</fullName>
    </recommendedName>
</protein>
<dbReference type="OMA" id="IVHTHIT"/>
<dbReference type="PROSITE" id="PS51375">
    <property type="entry name" value="PPR"/>
    <property type="match status" value="2"/>
</dbReference>
<keyword evidence="1" id="KW-0677">Repeat</keyword>
<dbReference type="FunFam" id="1.25.40.10:FF:000470">
    <property type="entry name" value="Pentatricopeptide repeat-containing protein At5g66520"/>
    <property type="match status" value="1"/>
</dbReference>
<dbReference type="GO" id="GO:0009451">
    <property type="term" value="P:RNA modification"/>
    <property type="evidence" value="ECO:0007669"/>
    <property type="project" value="InterPro"/>
</dbReference>
<reference evidence="4" key="1">
    <citation type="journal article" date="2013" name="Science">
        <title>The Amborella genome and the evolution of flowering plants.</title>
        <authorList>
            <consortium name="Amborella Genome Project"/>
        </authorList>
    </citation>
    <scope>NUCLEOTIDE SEQUENCE [LARGE SCALE GENOMIC DNA]</scope>
</reference>
<dbReference type="NCBIfam" id="TIGR00756">
    <property type="entry name" value="PPR"/>
    <property type="match status" value="2"/>
</dbReference>
<dbReference type="Gramene" id="ERN17633">
    <property type="protein sequence ID" value="ERN17633"/>
    <property type="gene ID" value="AMTR_s00059p00175950"/>
</dbReference>
<dbReference type="InterPro" id="IPR011990">
    <property type="entry name" value="TPR-like_helical_dom_sf"/>
</dbReference>
<sequence>MKDLKKIHGHMITNDLQREGYALEKLLSFCAVSPLGDLDYGFLVFNQIQEPNRFMWNTIIRGFSNSPYPKEAFFLYKQMLNQGLFPNNFTFPFVLKACTQLSSIREGKIVHTHITKLGFTCQIVVQNALLHTYVASGSIPLARQLFDEITHKNIISWNSMIGGYSQQGHVDKALEFFTEMENLGIEPDEITIVSMLSVCSQTGDLEFGRSLHFCIAKKGQPQEKQVLLLLILLVLS</sequence>
<evidence type="ECO:0008006" key="5">
    <source>
        <dbReference type="Google" id="ProtNLM"/>
    </source>
</evidence>
<dbReference type="HOGENOM" id="CLU_002706_21_0_1"/>
<evidence type="ECO:0000256" key="1">
    <source>
        <dbReference type="ARBA" id="ARBA00022737"/>
    </source>
</evidence>
<name>U5DB64_AMBTC</name>